<protein>
    <submittedName>
        <fullName evidence="1">Uncharacterized protein</fullName>
    </submittedName>
</protein>
<organism evidence="1 2">
    <name type="scientific">Alligator mississippiensis</name>
    <name type="common">American alligator</name>
    <dbReference type="NCBI Taxonomy" id="8496"/>
    <lineage>
        <taxon>Eukaryota</taxon>
        <taxon>Metazoa</taxon>
        <taxon>Chordata</taxon>
        <taxon>Craniata</taxon>
        <taxon>Vertebrata</taxon>
        <taxon>Euteleostomi</taxon>
        <taxon>Archelosauria</taxon>
        <taxon>Archosauria</taxon>
        <taxon>Crocodylia</taxon>
        <taxon>Alligatoridae</taxon>
        <taxon>Alligatorinae</taxon>
        <taxon>Alligator</taxon>
    </lineage>
</organism>
<dbReference type="AlphaFoldDB" id="A0A151NWS8"/>
<name>A0A151NWS8_ALLMI</name>
<sequence length="84" mass="9460">MYAETPHSPYKTCLEIPLKVDCAEVTIQRNSLKLSLPAAEFGKIYSAICCSISLQRIRLSSQPEVHKPSSLQVSLVVMDRRHMD</sequence>
<accession>A0A151NWS8</accession>
<proteinExistence type="predicted"/>
<dbReference type="Proteomes" id="UP000050525">
    <property type="component" value="Unassembled WGS sequence"/>
</dbReference>
<dbReference type="EMBL" id="AKHW03001657">
    <property type="protein sequence ID" value="KYO41224.1"/>
    <property type="molecule type" value="Genomic_DNA"/>
</dbReference>
<gene>
    <name evidence="1" type="ORF">Y1Q_0011064</name>
</gene>
<reference evidence="1 2" key="1">
    <citation type="journal article" date="2012" name="Genome Biol.">
        <title>Sequencing three crocodilian genomes to illuminate the evolution of archosaurs and amniotes.</title>
        <authorList>
            <person name="St John J.A."/>
            <person name="Braun E.L."/>
            <person name="Isberg S.R."/>
            <person name="Miles L.G."/>
            <person name="Chong A.Y."/>
            <person name="Gongora J."/>
            <person name="Dalzell P."/>
            <person name="Moran C."/>
            <person name="Bed'hom B."/>
            <person name="Abzhanov A."/>
            <person name="Burgess S.C."/>
            <person name="Cooksey A.M."/>
            <person name="Castoe T.A."/>
            <person name="Crawford N.G."/>
            <person name="Densmore L.D."/>
            <person name="Drew J.C."/>
            <person name="Edwards S.V."/>
            <person name="Faircloth B.C."/>
            <person name="Fujita M.K."/>
            <person name="Greenwold M.J."/>
            <person name="Hoffmann F.G."/>
            <person name="Howard J.M."/>
            <person name="Iguchi T."/>
            <person name="Janes D.E."/>
            <person name="Khan S.Y."/>
            <person name="Kohno S."/>
            <person name="de Koning A.J."/>
            <person name="Lance S.L."/>
            <person name="McCarthy F.M."/>
            <person name="McCormack J.E."/>
            <person name="Merchant M.E."/>
            <person name="Peterson D.G."/>
            <person name="Pollock D.D."/>
            <person name="Pourmand N."/>
            <person name="Raney B.J."/>
            <person name="Roessler K.A."/>
            <person name="Sanford J.R."/>
            <person name="Sawyer R.H."/>
            <person name="Schmidt C.J."/>
            <person name="Triplett E.W."/>
            <person name="Tuberville T.D."/>
            <person name="Venegas-Anaya M."/>
            <person name="Howard J.T."/>
            <person name="Jarvis E.D."/>
            <person name="Guillette L.J.Jr."/>
            <person name="Glenn T.C."/>
            <person name="Green R.E."/>
            <person name="Ray D.A."/>
        </authorList>
    </citation>
    <scope>NUCLEOTIDE SEQUENCE [LARGE SCALE GENOMIC DNA]</scope>
    <source>
        <strain evidence="1">KSC_2009_1</strain>
    </source>
</reference>
<comment type="caution">
    <text evidence="1">The sequence shown here is derived from an EMBL/GenBank/DDBJ whole genome shotgun (WGS) entry which is preliminary data.</text>
</comment>
<evidence type="ECO:0000313" key="2">
    <source>
        <dbReference type="Proteomes" id="UP000050525"/>
    </source>
</evidence>
<keyword evidence="2" id="KW-1185">Reference proteome</keyword>
<evidence type="ECO:0000313" key="1">
    <source>
        <dbReference type="EMBL" id="KYO41224.1"/>
    </source>
</evidence>